<dbReference type="Pfam" id="PF08447">
    <property type="entry name" value="PAS_3"/>
    <property type="match status" value="1"/>
</dbReference>
<dbReference type="AlphaFoldDB" id="A0A840UB45"/>
<proteinExistence type="predicted"/>
<dbReference type="InterPro" id="IPR000700">
    <property type="entry name" value="PAS-assoc_C"/>
</dbReference>
<name>A0A840UB45_9FIRM</name>
<organism evidence="2 3">
    <name type="scientific">Pectinatus brassicae</name>
    <dbReference type="NCBI Taxonomy" id="862415"/>
    <lineage>
        <taxon>Bacteria</taxon>
        <taxon>Bacillati</taxon>
        <taxon>Bacillota</taxon>
        <taxon>Negativicutes</taxon>
        <taxon>Selenomonadales</taxon>
        <taxon>Selenomonadaceae</taxon>
        <taxon>Pectinatus</taxon>
    </lineage>
</organism>
<dbReference type="CDD" id="cd00130">
    <property type="entry name" value="PAS"/>
    <property type="match status" value="1"/>
</dbReference>
<dbReference type="InterPro" id="IPR000014">
    <property type="entry name" value="PAS"/>
</dbReference>
<feature type="domain" description="PAC" evidence="1">
    <location>
        <begin position="236"/>
        <end position="287"/>
    </location>
</feature>
<comment type="caution">
    <text evidence="2">The sequence shown here is derived from an EMBL/GenBank/DDBJ whole genome shotgun (WGS) entry which is preliminary data.</text>
</comment>
<dbReference type="SUPFAM" id="SSF55785">
    <property type="entry name" value="PYP-like sensor domain (PAS domain)"/>
    <property type="match status" value="1"/>
</dbReference>
<evidence type="ECO:0000313" key="2">
    <source>
        <dbReference type="EMBL" id="MBB5334911.1"/>
    </source>
</evidence>
<evidence type="ECO:0000259" key="1">
    <source>
        <dbReference type="PROSITE" id="PS50113"/>
    </source>
</evidence>
<evidence type="ECO:0000313" key="3">
    <source>
        <dbReference type="Proteomes" id="UP000559117"/>
    </source>
</evidence>
<dbReference type="InterPro" id="IPR035965">
    <property type="entry name" value="PAS-like_dom_sf"/>
</dbReference>
<gene>
    <name evidence="2" type="ORF">HNR32_000011</name>
</gene>
<dbReference type="InterPro" id="IPR013655">
    <property type="entry name" value="PAS_fold_3"/>
</dbReference>
<dbReference type="Gene3D" id="3.10.450.50">
    <property type="match status" value="1"/>
</dbReference>
<sequence length="352" mass="41134">MDKDAIKKYTEKILLDFFQNHNWQAALSAFHPEHFCYIPAGLASSITSHELLEKELKSFSIQYKKTVLKDLKTEVQVNTDEYIVVAVVFCLQIDDSVYGKYYKSLRRISIVFVPYKNTYKVVNYHIAKPSHDFDTDGYIPQSINSDSYALMQQKLVEKKKQMELIIHNTAGGIRSSYCDDEFTIFYVNKQLYKILGYNYKEFMQMCNGNVRGMIHRPDAGKTIAQMKKSLEMTGAYNSQYGVRKKDGSMLWMMDIGKKIKNANNQTIISSIINDITPLHTALEQLRIEKNTNDILFELSNEVIFQYDVKKDEILLKYKNNKNKNINKKIYIKNLEELKLYKFSEESIQRLQD</sequence>
<reference evidence="2 3" key="1">
    <citation type="submission" date="2020-08" db="EMBL/GenBank/DDBJ databases">
        <title>Genomic Encyclopedia of Type Strains, Phase IV (KMG-IV): sequencing the most valuable type-strain genomes for metagenomic binning, comparative biology and taxonomic classification.</title>
        <authorList>
            <person name="Goeker M."/>
        </authorList>
    </citation>
    <scope>NUCLEOTIDE SEQUENCE [LARGE SCALE GENOMIC DNA]</scope>
    <source>
        <strain evidence="2 3">DSM 24661</strain>
    </source>
</reference>
<dbReference type="RefSeq" id="WP_196611236.1">
    <property type="nucleotide sequence ID" value="NZ_WIQL01000008.1"/>
</dbReference>
<dbReference type="NCBIfam" id="TIGR00229">
    <property type="entry name" value="sensory_box"/>
    <property type="match status" value="1"/>
</dbReference>
<accession>A0A840UB45</accession>
<dbReference type="Gene3D" id="3.30.450.20">
    <property type="entry name" value="PAS domain"/>
    <property type="match status" value="1"/>
</dbReference>
<protein>
    <submittedName>
        <fullName evidence="2">PAS domain S-box-containing protein</fullName>
    </submittedName>
</protein>
<dbReference type="Proteomes" id="UP000559117">
    <property type="component" value="Unassembled WGS sequence"/>
</dbReference>
<dbReference type="PROSITE" id="PS50113">
    <property type="entry name" value="PAC"/>
    <property type="match status" value="1"/>
</dbReference>
<keyword evidence="3" id="KW-1185">Reference proteome</keyword>
<dbReference type="EMBL" id="JACHFH010000001">
    <property type="protein sequence ID" value="MBB5334911.1"/>
    <property type="molecule type" value="Genomic_DNA"/>
</dbReference>